<proteinExistence type="predicted"/>
<evidence type="ECO:0000259" key="1">
    <source>
        <dbReference type="Pfam" id="PF04073"/>
    </source>
</evidence>
<evidence type="ECO:0000313" key="3">
    <source>
        <dbReference type="Proteomes" id="UP000215027"/>
    </source>
</evidence>
<organism evidence="2 3">
    <name type="scientific">Candidatus Promineifilum breve</name>
    <dbReference type="NCBI Taxonomy" id="1806508"/>
    <lineage>
        <taxon>Bacteria</taxon>
        <taxon>Bacillati</taxon>
        <taxon>Chloroflexota</taxon>
        <taxon>Ardenticatenia</taxon>
        <taxon>Candidatus Promineifilales</taxon>
        <taxon>Candidatus Promineifilaceae</taxon>
        <taxon>Candidatus Promineifilum</taxon>
    </lineage>
</organism>
<dbReference type="OrthoDB" id="9798760at2"/>
<evidence type="ECO:0000313" key="2">
    <source>
        <dbReference type="EMBL" id="CUS03058.2"/>
    </source>
</evidence>
<dbReference type="EMBL" id="LN890655">
    <property type="protein sequence ID" value="CUS03058.2"/>
    <property type="molecule type" value="Genomic_DNA"/>
</dbReference>
<gene>
    <name evidence="2" type="ORF">CFX0092_A1180</name>
</gene>
<dbReference type="Pfam" id="PF04073">
    <property type="entry name" value="tRNA_edit"/>
    <property type="match status" value="1"/>
</dbReference>
<dbReference type="CDD" id="cd04332">
    <property type="entry name" value="YbaK_like"/>
    <property type="match status" value="1"/>
</dbReference>
<name>A0A160T2D5_9CHLR</name>
<feature type="domain" description="YbaK/aminoacyl-tRNA synthetase-associated" evidence="1">
    <location>
        <begin position="33"/>
        <end position="151"/>
    </location>
</feature>
<dbReference type="PANTHER" id="PTHR30411:SF1">
    <property type="entry name" value="CYTOPLASMIC PROTEIN"/>
    <property type="match status" value="1"/>
</dbReference>
<dbReference type="Proteomes" id="UP000215027">
    <property type="component" value="Chromosome I"/>
</dbReference>
<dbReference type="KEGG" id="pbf:CFX0092_A1180"/>
<dbReference type="AlphaFoldDB" id="A0A160T2D5"/>
<protein>
    <recommendedName>
        <fullName evidence="1">YbaK/aminoacyl-tRNA synthetase-associated domain-containing protein</fullName>
    </recommendedName>
</protein>
<keyword evidence="3" id="KW-1185">Reference proteome</keyword>
<sequence length="162" mass="17400">MSDLTPLDTGLTPVGADLQARGIPFREFYHPGPIASLEQAAQERGQRPEQVVRSILFRLAQDDYLLALVAGPQQIDWKALRRAVGQSRLTTASADEVRAVTGFEIGAVSPFALPRPIRVVIDASVTREAEVSIGSGRRGATVILATADLLRALGDAERVTIT</sequence>
<reference evidence="2" key="1">
    <citation type="submission" date="2016-01" db="EMBL/GenBank/DDBJ databases">
        <authorList>
            <person name="Mcilroy J.S."/>
            <person name="Karst M S."/>
            <person name="Albertsen M."/>
        </authorList>
    </citation>
    <scope>NUCLEOTIDE SEQUENCE</scope>
    <source>
        <strain evidence="2">Cfx-K</strain>
    </source>
</reference>
<dbReference type="InterPro" id="IPR007214">
    <property type="entry name" value="YbaK/aa-tRNA-synth-assoc-dom"/>
</dbReference>
<dbReference type="PANTHER" id="PTHR30411">
    <property type="entry name" value="CYTOPLASMIC PROTEIN"/>
    <property type="match status" value="1"/>
</dbReference>
<accession>A0A160T2D5</accession>
<dbReference type="SUPFAM" id="SSF55826">
    <property type="entry name" value="YbaK/ProRS associated domain"/>
    <property type="match status" value="1"/>
</dbReference>
<dbReference type="InterPro" id="IPR036754">
    <property type="entry name" value="YbaK/aa-tRNA-synt-asso_dom_sf"/>
</dbReference>
<dbReference type="RefSeq" id="WP_095042599.1">
    <property type="nucleotide sequence ID" value="NZ_LN890655.1"/>
</dbReference>
<dbReference type="GO" id="GO:0002161">
    <property type="term" value="F:aminoacyl-tRNA deacylase activity"/>
    <property type="evidence" value="ECO:0007669"/>
    <property type="project" value="InterPro"/>
</dbReference>
<dbReference type="Gene3D" id="3.90.960.10">
    <property type="entry name" value="YbaK/aminoacyl-tRNA synthetase-associated domain"/>
    <property type="match status" value="1"/>
</dbReference>